<gene>
    <name evidence="2" type="ORF">HMN09_00666800</name>
</gene>
<comment type="caution">
    <text evidence="2">The sequence shown here is derived from an EMBL/GenBank/DDBJ whole genome shotgun (WGS) entry which is preliminary data.</text>
</comment>
<dbReference type="Proteomes" id="UP000613580">
    <property type="component" value="Unassembled WGS sequence"/>
</dbReference>
<accession>A0A8H6SZS5</accession>
<evidence type="ECO:0000313" key="3">
    <source>
        <dbReference type="Proteomes" id="UP000613580"/>
    </source>
</evidence>
<dbReference type="OrthoDB" id="3204289at2759"/>
<evidence type="ECO:0000313" key="2">
    <source>
        <dbReference type="EMBL" id="KAF7308190.1"/>
    </source>
</evidence>
<proteinExistence type="predicted"/>
<organism evidence="2 3">
    <name type="scientific">Mycena chlorophos</name>
    <name type="common">Agaric fungus</name>
    <name type="synonym">Agaricus chlorophos</name>
    <dbReference type="NCBI Taxonomy" id="658473"/>
    <lineage>
        <taxon>Eukaryota</taxon>
        <taxon>Fungi</taxon>
        <taxon>Dikarya</taxon>
        <taxon>Basidiomycota</taxon>
        <taxon>Agaricomycotina</taxon>
        <taxon>Agaricomycetes</taxon>
        <taxon>Agaricomycetidae</taxon>
        <taxon>Agaricales</taxon>
        <taxon>Marasmiineae</taxon>
        <taxon>Mycenaceae</taxon>
        <taxon>Mycena</taxon>
    </lineage>
</organism>
<dbReference type="AlphaFoldDB" id="A0A8H6SZS5"/>
<dbReference type="EMBL" id="JACAZE010000008">
    <property type="protein sequence ID" value="KAF7308190.1"/>
    <property type="molecule type" value="Genomic_DNA"/>
</dbReference>
<evidence type="ECO:0000256" key="1">
    <source>
        <dbReference type="SAM" id="MobiDB-lite"/>
    </source>
</evidence>
<keyword evidence="3" id="KW-1185">Reference proteome</keyword>
<protein>
    <submittedName>
        <fullName evidence="2">Uncharacterized protein</fullName>
    </submittedName>
</protein>
<reference evidence="2" key="1">
    <citation type="submission" date="2020-05" db="EMBL/GenBank/DDBJ databases">
        <title>Mycena genomes resolve the evolution of fungal bioluminescence.</title>
        <authorList>
            <person name="Tsai I.J."/>
        </authorList>
    </citation>
    <scope>NUCLEOTIDE SEQUENCE</scope>
    <source>
        <strain evidence="2">110903Hualien_Pintung</strain>
    </source>
</reference>
<sequence>MIIALETWARDWADLYGPIFSYESDGDGKQRVALFVLCMNHEITRDNPLWKYVGELLGLNLRVGKRNLVAGADWRHIAKRWCTDICSEAGMVVDGIPINKNLMVLWLSRLPNYDWSEMTIEALLHPKDPQDVPRALRLLDAVSEIRKLEPKDYNPSERAELRVIQIIGTMFFYFLEPFINRDLSLETQVEYLGTFGLLLFVLYQRNETAFCSSQLFYDSQTLVKNAVFTVAKTQELNGDLPVYFCSLGDNSIEVLFGRVRSMRAHNPNFNITELCDTFKSAMVLDVTYDEYPHLERIARRLNAARIRHLDHIGPRSIRGDVRGRSCRLPVAWAAAYQNLDTILDQFDIVLPVPPREFLKRPGRRHHAPQGRQVPRDLQRS</sequence>
<name>A0A8H6SZS5_MYCCL</name>
<feature type="region of interest" description="Disordered" evidence="1">
    <location>
        <begin position="359"/>
        <end position="380"/>
    </location>
</feature>